<keyword evidence="1" id="KW-0812">Transmembrane</keyword>
<comment type="caution">
    <text evidence="2">The sequence shown here is derived from an EMBL/GenBank/DDBJ whole genome shotgun (WGS) entry which is preliminary data.</text>
</comment>
<dbReference type="EMBL" id="PDCK01000042">
    <property type="protein sequence ID" value="PRQ36605.1"/>
    <property type="molecule type" value="Genomic_DNA"/>
</dbReference>
<evidence type="ECO:0000256" key="1">
    <source>
        <dbReference type="SAM" id="Phobius"/>
    </source>
</evidence>
<dbReference type="Proteomes" id="UP000238479">
    <property type="component" value="Chromosome 4"/>
</dbReference>
<proteinExistence type="predicted"/>
<dbReference type="Gramene" id="PRQ36605">
    <property type="protein sequence ID" value="PRQ36605"/>
    <property type="gene ID" value="RchiOBHm_Chr4g0393461"/>
</dbReference>
<feature type="transmembrane region" description="Helical" evidence="1">
    <location>
        <begin position="118"/>
        <end position="141"/>
    </location>
</feature>
<keyword evidence="1" id="KW-1133">Transmembrane helix</keyword>
<evidence type="ECO:0000313" key="2">
    <source>
        <dbReference type="EMBL" id="PRQ36605.1"/>
    </source>
</evidence>
<gene>
    <name evidence="2" type="ORF">RchiOBHm_Chr4g0393461</name>
</gene>
<reference evidence="2 3" key="1">
    <citation type="journal article" date="2018" name="Nat. Genet.">
        <title>The Rosa genome provides new insights in the design of modern roses.</title>
        <authorList>
            <person name="Bendahmane M."/>
        </authorList>
    </citation>
    <scope>NUCLEOTIDE SEQUENCE [LARGE SCALE GENOMIC DNA]</scope>
    <source>
        <strain evidence="3">cv. Old Blush</strain>
    </source>
</reference>
<accession>A0A2P6QR01</accession>
<feature type="transmembrane region" description="Helical" evidence="1">
    <location>
        <begin position="87"/>
        <end position="106"/>
    </location>
</feature>
<evidence type="ECO:0000313" key="3">
    <source>
        <dbReference type="Proteomes" id="UP000238479"/>
    </source>
</evidence>
<organism evidence="2 3">
    <name type="scientific">Rosa chinensis</name>
    <name type="common">China rose</name>
    <dbReference type="NCBI Taxonomy" id="74649"/>
    <lineage>
        <taxon>Eukaryota</taxon>
        <taxon>Viridiplantae</taxon>
        <taxon>Streptophyta</taxon>
        <taxon>Embryophyta</taxon>
        <taxon>Tracheophyta</taxon>
        <taxon>Spermatophyta</taxon>
        <taxon>Magnoliopsida</taxon>
        <taxon>eudicotyledons</taxon>
        <taxon>Gunneridae</taxon>
        <taxon>Pentapetalae</taxon>
        <taxon>rosids</taxon>
        <taxon>fabids</taxon>
        <taxon>Rosales</taxon>
        <taxon>Rosaceae</taxon>
        <taxon>Rosoideae</taxon>
        <taxon>Rosoideae incertae sedis</taxon>
        <taxon>Rosa</taxon>
    </lineage>
</organism>
<keyword evidence="1" id="KW-0472">Membrane</keyword>
<dbReference type="AlphaFoldDB" id="A0A2P6QR01"/>
<sequence length="170" mass="19871">MFLFEYGMGFVLDGGREVLRSPFTLYTEAAIDMLPSFASRSKRRYRQAKEGFSRPYLLQASTKMALESYTFGPYKIGSREVFYNANLLYALVNLCHVALGTVLTLLQLLECRNKYKVAIFFLFFSFDPFPFFLCTSYPFAWCFELRQGIVLLMKVWQYGALWEVEHVDCR</sequence>
<keyword evidence="3" id="KW-1185">Reference proteome</keyword>
<protein>
    <submittedName>
        <fullName evidence="2">Uncharacterized protein</fullName>
    </submittedName>
</protein>
<name>A0A2P6QR01_ROSCH</name>